<dbReference type="InParanoid" id="A0A0V1BY57"/>
<name>A0A0V1BY57_TRISP</name>
<comment type="caution">
    <text evidence="7">The sequence shown here is derived from an EMBL/GenBank/DDBJ whole genome shotgun (WGS) entry which is preliminary data.</text>
</comment>
<dbReference type="GO" id="GO:0034707">
    <property type="term" value="C:chloride channel complex"/>
    <property type="evidence" value="ECO:0007669"/>
    <property type="project" value="UniProtKB-KW"/>
</dbReference>
<comment type="subcellular location">
    <subcellularLocation>
        <location evidence="6">Cell membrane</location>
        <topology evidence="6">Multi-pass membrane protein</topology>
    </subcellularLocation>
    <subcellularLocation>
        <location evidence="1">Membrane</location>
    </subcellularLocation>
</comment>
<dbReference type="eggNOG" id="KOG3547">
    <property type="taxonomic scope" value="Eukaryota"/>
</dbReference>
<feature type="transmembrane region" description="Helical" evidence="6">
    <location>
        <begin position="32"/>
        <end position="52"/>
    </location>
</feature>
<dbReference type="GO" id="GO:0005254">
    <property type="term" value="F:chloride channel activity"/>
    <property type="evidence" value="ECO:0007669"/>
    <property type="project" value="UniProtKB-KW"/>
</dbReference>
<keyword evidence="2 6" id="KW-0812">Transmembrane</keyword>
<dbReference type="GO" id="GO:0005886">
    <property type="term" value="C:plasma membrane"/>
    <property type="evidence" value="ECO:0007669"/>
    <property type="project" value="UniProtKB-SubCell"/>
</dbReference>
<evidence type="ECO:0000313" key="7">
    <source>
        <dbReference type="EMBL" id="KRY42004.1"/>
    </source>
</evidence>
<dbReference type="AlphaFoldDB" id="A0A0V1BY57"/>
<evidence type="ECO:0000313" key="8">
    <source>
        <dbReference type="Proteomes" id="UP000054776"/>
    </source>
</evidence>
<dbReference type="EMBL" id="JYDH01000005">
    <property type="protein sequence ID" value="KRY42004.1"/>
    <property type="molecule type" value="Genomic_DNA"/>
</dbReference>
<keyword evidence="6" id="KW-0406">Ion transport</keyword>
<keyword evidence="3 6" id="KW-1133">Transmembrane helix</keyword>
<dbReference type="PANTHER" id="PTHR10736">
    <property type="entry name" value="BESTROPHIN"/>
    <property type="match status" value="1"/>
</dbReference>
<dbReference type="PANTHER" id="PTHR10736:SF0">
    <property type="entry name" value="BESTROPHIN HOMOLOG"/>
    <property type="match status" value="1"/>
</dbReference>
<gene>
    <name evidence="7" type="primary">Best1</name>
    <name evidence="7" type="ORF">T01_10853</name>
</gene>
<keyword evidence="8" id="KW-1185">Reference proteome</keyword>
<keyword evidence="6" id="KW-0407">Ion channel</keyword>
<keyword evidence="6" id="KW-0868">Chloride</keyword>
<proteinExistence type="inferred from homology"/>
<keyword evidence="4 6" id="KW-0472">Membrane</keyword>
<organism evidence="7 8">
    <name type="scientific">Trichinella spiralis</name>
    <name type="common">Trichina worm</name>
    <dbReference type="NCBI Taxonomy" id="6334"/>
    <lineage>
        <taxon>Eukaryota</taxon>
        <taxon>Metazoa</taxon>
        <taxon>Ecdysozoa</taxon>
        <taxon>Nematoda</taxon>
        <taxon>Enoplea</taxon>
        <taxon>Dorylaimia</taxon>
        <taxon>Trichinellida</taxon>
        <taxon>Trichinellidae</taxon>
        <taxon>Trichinella</taxon>
    </lineage>
</organism>
<evidence type="ECO:0000256" key="6">
    <source>
        <dbReference type="RuleBase" id="RU363126"/>
    </source>
</evidence>
<dbReference type="InterPro" id="IPR021134">
    <property type="entry name" value="Bestrophin-like"/>
</dbReference>
<dbReference type="FunCoup" id="A0A0V1BY57">
    <property type="interactions" value="536"/>
</dbReference>
<feature type="transmembrane region" description="Helical" evidence="6">
    <location>
        <begin position="64"/>
        <end position="85"/>
    </location>
</feature>
<evidence type="ECO:0000256" key="4">
    <source>
        <dbReference type="ARBA" id="ARBA00023136"/>
    </source>
</evidence>
<feature type="transmembrane region" description="Helical" evidence="6">
    <location>
        <begin position="275"/>
        <end position="294"/>
    </location>
</feature>
<evidence type="ECO:0000256" key="2">
    <source>
        <dbReference type="ARBA" id="ARBA00022692"/>
    </source>
</evidence>
<dbReference type="OrthoDB" id="201595at2759"/>
<comment type="similarity">
    <text evidence="5 6">Belongs to the anion channel-forming bestrophin (TC 1.A.46) family. Calcium-sensitive chloride channel subfamily.</text>
</comment>
<protein>
    <recommendedName>
        <fullName evidence="6">Bestrophin homolog</fullName>
    </recommendedName>
</protein>
<dbReference type="InterPro" id="IPR000615">
    <property type="entry name" value="Bestrophin"/>
</dbReference>
<keyword evidence="6" id="KW-1003">Cell membrane</keyword>
<dbReference type="Pfam" id="PF01062">
    <property type="entry name" value="Bestrophin"/>
    <property type="match status" value="1"/>
</dbReference>
<sequence length="620" mass="72180">MTVSYTNKLSTTRLSGLARVLFLWKASVYKAIWKETILFMILFYTVGTLFKFLDEPYQKHFKLIIAHFHAGSTLIPVTFVLGFFIDKVAKRWWDIYKKVLWPDRLMLKIACMVEGENEESQMIRRTLARYINLSSVLVLRDISIRVKMRFPSLHHLVIAGLMTEEEMEEFKHVTKTHKLVYMSFLPIQWSVNLAYKARKAEYIKTDQLLKHVVKEIVDVKDQLNLISCYDWVNLPLVYTQVVTIAVYSFFFTYLISGQVVEIELGNGNKETITSMIPLFSLIDFLFYMGLLKVAQAMINPFGADDDDFELNYIIDRNVQVSYLIVDTCRGKLPVVTTDCTTTFDSKDLDSLKDKFVPSASLIDIPEEMQRIVVEPPEERPWTPLSFFRSSSLLSNGSVFGRHSNVWNSSSTFRRRFRSENSFQLYGSQRPRRKRKFKNRHLIQRCFSFKFFKYADSFPLRPAICLCRVNSTYTGCTNPPSYAAQLPSISQRNCGICSVSNQPNLPFEVQTLLDQITKIRRFKLNFIFLTEPLQLVQRQLRFNTDTLYRFCFLNFSARRNRCFQLSASQNSRRNSIFHMNQRTTAAAGFIHVHSGQPKPASVNCTFSENLPNNQKFNNKFE</sequence>
<accession>A0A0V1BY57</accession>
<reference evidence="7 8" key="1">
    <citation type="submission" date="2015-01" db="EMBL/GenBank/DDBJ databases">
        <title>Evolution of Trichinella species and genotypes.</title>
        <authorList>
            <person name="Korhonen P.K."/>
            <person name="Edoardo P."/>
            <person name="Giuseppe L.R."/>
            <person name="Gasser R.B."/>
        </authorList>
    </citation>
    <scope>NUCLEOTIDE SEQUENCE [LARGE SCALE GENOMIC DNA]</scope>
    <source>
        <strain evidence="7">ISS3</strain>
    </source>
</reference>
<keyword evidence="6" id="KW-0869">Chloride channel</keyword>
<evidence type="ECO:0000256" key="5">
    <source>
        <dbReference type="ARBA" id="ARBA00034769"/>
    </source>
</evidence>
<comment type="function">
    <text evidence="6">Forms chloride channels.</text>
</comment>
<keyword evidence="6" id="KW-0813">Transport</keyword>
<evidence type="ECO:0000256" key="1">
    <source>
        <dbReference type="ARBA" id="ARBA00004370"/>
    </source>
</evidence>
<evidence type="ECO:0000256" key="3">
    <source>
        <dbReference type="ARBA" id="ARBA00022989"/>
    </source>
</evidence>
<feature type="transmembrane region" description="Helical" evidence="6">
    <location>
        <begin position="236"/>
        <end position="255"/>
    </location>
</feature>
<dbReference type="Proteomes" id="UP000054776">
    <property type="component" value="Unassembled WGS sequence"/>
</dbReference>